<evidence type="ECO:0008006" key="4">
    <source>
        <dbReference type="Google" id="ProtNLM"/>
    </source>
</evidence>
<evidence type="ECO:0000313" key="3">
    <source>
        <dbReference type="Proteomes" id="UP000007730"/>
    </source>
</evidence>
<dbReference type="Proteomes" id="UP000007730">
    <property type="component" value="Chromosome"/>
</dbReference>
<keyword evidence="3" id="KW-1185">Reference proteome</keyword>
<dbReference type="Gene3D" id="3.40.50.300">
    <property type="entry name" value="P-loop containing nucleotide triphosphate hydrolases"/>
    <property type="match status" value="1"/>
</dbReference>
<dbReference type="Pfam" id="PF13481">
    <property type="entry name" value="AAA_25"/>
    <property type="match status" value="1"/>
</dbReference>
<dbReference type="OrthoDB" id="1496333at2"/>
<dbReference type="RefSeq" id="WP_012563288.1">
    <property type="nucleotide sequence ID" value="NC_011386.1"/>
</dbReference>
<organism evidence="2 3">
    <name type="scientific">Afipia carboxidovorans (strain ATCC 49405 / DSM 1227 / KCTC 32145 / OM5)</name>
    <name type="common">Oligotropha carboxidovorans</name>
    <dbReference type="NCBI Taxonomy" id="504832"/>
    <lineage>
        <taxon>Bacteria</taxon>
        <taxon>Pseudomonadati</taxon>
        <taxon>Pseudomonadota</taxon>
        <taxon>Alphaproteobacteria</taxon>
        <taxon>Hyphomicrobiales</taxon>
        <taxon>Nitrobacteraceae</taxon>
        <taxon>Afipia</taxon>
    </lineage>
</organism>
<reference evidence="2 3" key="1">
    <citation type="journal article" date="2011" name="J. Bacteriol.">
        <title>Complete genome sequences of the chemolithoautotrophic Oligotropha carboxidovorans strains OM4 and OM5.</title>
        <authorList>
            <person name="Volland S."/>
            <person name="Rachinger M."/>
            <person name="Strittmatter A."/>
            <person name="Daniel R."/>
            <person name="Gottschalk G."/>
            <person name="Meyer O."/>
        </authorList>
    </citation>
    <scope>NUCLEOTIDE SEQUENCE [LARGE SCALE GENOMIC DNA]</scope>
    <source>
        <strain evidence="3">ATCC 49405 / DSM 1227 / KCTC 32145 / OM5</strain>
    </source>
</reference>
<gene>
    <name evidence="2" type="ordered locus">OCA5_c18800</name>
</gene>
<dbReference type="EMBL" id="CP002826">
    <property type="protein sequence ID" value="AEI06593.1"/>
    <property type="molecule type" value="Genomic_DNA"/>
</dbReference>
<protein>
    <recommendedName>
        <fullName evidence="4">Recombinase RecA</fullName>
    </recommendedName>
</protein>
<dbReference type="STRING" id="504832.OCA5_c18800"/>
<dbReference type="AlphaFoldDB" id="B6JEJ4"/>
<dbReference type="KEGG" id="oca:OCAR_6147"/>
<sequence>MAPLKWKSQPGSTFVEAEVPPKPTNDNTPLLRATPWKFKDPRSIPPRQWVYETHYIRGYVSVTVSPGGVGKTSKKIVEALSMATGRDLLNETVHERARVWFWNGEDPREEMDRRLAAACVLYDIVPEELDGWLFVDSGREQQIISATQTRDGTKIAVPVMGAMIETIIANKIDVVIIDPFVSSHAVTENDNMAMDAVVKRFWAPIIDRTNCAVELVHHARKVGANEVTAESARGGVALISAARSAIALNPMTQDEANKASVENRHLYFRATDAKANMAPREDKSRWFKLVSVDLGNDTRERQSDHIGVVTSWQWPDTMAGVTASDLLAVQREIAAAEWMDSIRSGDRWAGYAVASVMNLNLDDQKDKERAKTCLKAWKASGALKVERRKNANGDERSFLVVGEWANAAPDD</sequence>
<feature type="region of interest" description="Disordered" evidence="1">
    <location>
        <begin position="1"/>
        <end position="32"/>
    </location>
</feature>
<dbReference type="eggNOG" id="COG3598">
    <property type="taxonomic scope" value="Bacteria"/>
</dbReference>
<proteinExistence type="predicted"/>
<dbReference type="PATRIC" id="fig|504832.7.peg.2006"/>
<evidence type="ECO:0000313" key="2">
    <source>
        <dbReference type="EMBL" id="AEI06593.1"/>
    </source>
</evidence>
<dbReference type="InterPro" id="IPR027417">
    <property type="entry name" value="P-loop_NTPase"/>
</dbReference>
<name>B6JEJ4_AFIC5</name>
<accession>B6JEJ4</accession>
<dbReference type="KEGG" id="ocg:OCA5_c18800"/>
<evidence type="ECO:0000256" key="1">
    <source>
        <dbReference type="SAM" id="MobiDB-lite"/>
    </source>
</evidence>
<dbReference type="HOGENOM" id="CLU_055618_0_0_5"/>